<evidence type="ECO:0000256" key="14">
    <source>
        <dbReference type="PROSITE-ProRule" id="PRU00076"/>
    </source>
</evidence>
<keyword evidence="10 14" id="KW-1015">Disulfide bond</keyword>
<evidence type="ECO:0000313" key="19">
    <source>
        <dbReference type="EMBL" id="KAK9685334.1"/>
    </source>
</evidence>
<keyword evidence="16" id="KW-0812">Transmembrane</keyword>
<feature type="repeat" description="LDL-receptor class B" evidence="15">
    <location>
        <begin position="199"/>
        <end position="244"/>
    </location>
</feature>
<evidence type="ECO:0000259" key="18">
    <source>
        <dbReference type="PROSITE" id="PS50026"/>
    </source>
</evidence>
<evidence type="ECO:0000256" key="6">
    <source>
        <dbReference type="ARBA" id="ARBA00022782"/>
    </source>
</evidence>
<keyword evidence="19" id="KW-0449">Lipoprotein</keyword>
<dbReference type="PROSITE" id="PS50026">
    <property type="entry name" value="EGF_3"/>
    <property type="match status" value="1"/>
</dbReference>
<evidence type="ECO:0000256" key="3">
    <source>
        <dbReference type="ARBA" id="ARBA00022536"/>
    </source>
</evidence>
<dbReference type="Gene3D" id="2.10.25.10">
    <property type="entry name" value="Laminin"/>
    <property type="match status" value="2"/>
</dbReference>
<feature type="repeat" description="LDL-receptor class B" evidence="15">
    <location>
        <begin position="154"/>
        <end position="198"/>
    </location>
</feature>
<comment type="subcellular location">
    <subcellularLocation>
        <location evidence="1">Cell membrane</location>
        <topology evidence="1">Single-pass type I membrane protein</topology>
    </subcellularLocation>
</comment>
<dbReference type="GO" id="GO:0060070">
    <property type="term" value="P:canonical Wnt signaling pathway"/>
    <property type="evidence" value="ECO:0007669"/>
    <property type="project" value="TreeGrafter"/>
</dbReference>
<dbReference type="SMART" id="SM00181">
    <property type="entry name" value="EGF"/>
    <property type="match status" value="2"/>
</dbReference>
<name>A0AAW1I7A4_POPJA</name>
<dbReference type="GO" id="GO:0005886">
    <property type="term" value="C:plasma membrane"/>
    <property type="evidence" value="ECO:0007669"/>
    <property type="project" value="UniProtKB-SubCell"/>
</dbReference>
<proteinExistence type="inferred from homology"/>
<comment type="similarity">
    <text evidence="12">Belongs to the cueball family.</text>
</comment>
<keyword evidence="20" id="KW-1185">Reference proteome</keyword>
<evidence type="ECO:0000256" key="10">
    <source>
        <dbReference type="ARBA" id="ARBA00023157"/>
    </source>
</evidence>
<evidence type="ECO:0000256" key="9">
    <source>
        <dbReference type="ARBA" id="ARBA00023136"/>
    </source>
</evidence>
<reference evidence="19 20" key="1">
    <citation type="journal article" date="2024" name="BMC Genomics">
        <title>De novo assembly and annotation of Popillia japonica's genome with initial clues to its potential as an invasive pest.</title>
        <authorList>
            <person name="Cucini C."/>
            <person name="Boschi S."/>
            <person name="Funari R."/>
            <person name="Cardaioli E."/>
            <person name="Iannotti N."/>
            <person name="Marturano G."/>
            <person name="Paoli F."/>
            <person name="Bruttini M."/>
            <person name="Carapelli A."/>
            <person name="Frati F."/>
            <person name="Nardi F."/>
        </authorList>
    </citation>
    <scope>NUCLEOTIDE SEQUENCE [LARGE SCALE GENOMIC DNA]</scope>
    <source>
        <strain evidence="19">DMR45628</strain>
    </source>
</reference>
<feature type="domain" description="EGF-like" evidence="18">
    <location>
        <begin position="387"/>
        <end position="425"/>
    </location>
</feature>
<dbReference type="InterPro" id="IPR050778">
    <property type="entry name" value="Cueball_EGF_LRP_Nidogen"/>
</dbReference>
<dbReference type="PANTHER" id="PTHR46513">
    <property type="entry name" value="VITELLOGENIN RECEPTOR-LIKE PROTEIN-RELATED-RELATED"/>
    <property type="match status" value="1"/>
</dbReference>
<dbReference type="GO" id="GO:0048477">
    <property type="term" value="P:oogenesis"/>
    <property type="evidence" value="ECO:0007669"/>
    <property type="project" value="UniProtKB-KW"/>
</dbReference>
<feature type="disulfide bond" evidence="14">
    <location>
        <begin position="391"/>
        <end position="401"/>
    </location>
</feature>
<dbReference type="SUPFAM" id="SSF63825">
    <property type="entry name" value="YWTD domain"/>
    <property type="match status" value="1"/>
</dbReference>
<protein>
    <recommendedName>
        <fullName evidence="13">Protein cueball</fullName>
    </recommendedName>
</protein>
<dbReference type="PROSITE" id="PS00022">
    <property type="entry name" value="EGF_1"/>
    <property type="match status" value="1"/>
</dbReference>
<evidence type="ECO:0000256" key="11">
    <source>
        <dbReference type="ARBA" id="ARBA00023180"/>
    </source>
</evidence>
<feature type="signal peptide" evidence="17">
    <location>
        <begin position="1"/>
        <end position="21"/>
    </location>
</feature>
<dbReference type="Pfam" id="PF00058">
    <property type="entry name" value="Ldl_recept_b"/>
    <property type="match status" value="2"/>
</dbReference>
<dbReference type="EMBL" id="JASPKY010000785">
    <property type="protein sequence ID" value="KAK9685334.1"/>
    <property type="molecule type" value="Genomic_DNA"/>
</dbReference>
<dbReference type="InterPro" id="IPR000742">
    <property type="entry name" value="EGF"/>
</dbReference>
<accession>A0AAW1I7A4</accession>
<keyword evidence="7" id="KW-0744">Spermatogenesis</keyword>
<feature type="transmembrane region" description="Helical" evidence="16">
    <location>
        <begin position="488"/>
        <end position="510"/>
    </location>
</feature>
<feature type="chain" id="PRO_5043441364" description="Protein cueball" evidence="17">
    <location>
        <begin position="22"/>
        <end position="591"/>
    </location>
</feature>
<comment type="caution">
    <text evidence="19">The sequence shown here is derived from an EMBL/GenBank/DDBJ whole genome shotgun (WGS) entry which is preliminary data.</text>
</comment>
<sequence>MILKISVFLVIIHVSVQLTEIQDWDLAVTINDQIKLLTRNGSVVGATLSFTRLKALTFDNVRHQFIASDMNQQNDTIYSISLKEEGNYNNPIVQDLPDDIQGLAIDPLTDILYWTDPKYKSIHSVSLNDPTKTEIFMQFEEKEPQDLAIDSCRRYLYFTNGFNDRPSIDRIDLNTKKHEVIVDSGLHTPVGIAIDYVAKKLYWSDSGPGIYFRIETATLEGKEREIVIYDTHQRPFGLAVDSEFIYWTDINNNALWKRKKNHGGSKASGRFPLKHFEERPQGLIAKHLGFAGTPDCENIMNLTREYNESTTEFYEHFVEPVTEQMEFHCFNNGKATGNGCLCPKGYVGPFCEIPLCHNYCMHGQCGFTANGYPKCTCNTGYIGSRCEIYVCDNFCLNNGTCTQDSIEIWGAKCNCTAKFMGSRCEINVNNICHKFCKNQLEEPKDIKCNCSATIDIEIIDQNLTNPLRPQEIKIPKHSLIEQLQDPTVLILSICMLVSLCLSSILLVYVCKMKKGKGRPRVNKRIIVNKNITPLTYRPQSTTQECEITIENCCNMNVCETPCFEPPQLRRKSAKDEKKTLLTNMENPDELC</sequence>
<evidence type="ECO:0000256" key="17">
    <source>
        <dbReference type="SAM" id="SignalP"/>
    </source>
</evidence>
<keyword evidence="4 17" id="KW-0732">Signal</keyword>
<dbReference type="AlphaFoldDB" id="A0AAW1I7A4"/>
<keyword evidence="5" id="KW-0677">Repeat</keyword>
<evidence type="ECO:0000256" key="12">
    <source>
        <dbReference type="ARBA" id="ARBA00038070"/>
    </source>
</evidence>
<dbReference type="Gene3D" id="2.120.10.30">
    <property type="entry name" value="TolB, C-terminal domain"/>
    <property type="match status" value="1"/>
</dbReference>
<evidence type="ECO:0000256" key="7">
    <source>
        <dbReference type="ARBA" id="ARBA00022871"/>
    </source>
</evidence>
<comment type="caution">
    <text evidence="14">Lacks conserved residue(s) required for the propagation of feature annotation.</text>
</comment>
<keyword evidence="6" id="KW-0221">Differentiation</keyword>
<keyword evidence="2" id="KW-1003">Cell membrane</keyword>
<dbReference type="GO" id="GO:0042813">
    <property type="term" value="F:Wnt receptor activity"/>
    <property type="evidence" value="ECO:0007669"/>
    <property type="project" value="TreeGrafter"/>
</dbReference>
<keyword evidence="3 14" id="KW-0245">EGF-like domain</keyword>
<evidence type="ECO:0000313" key="20">
    <source>
        <dbReference type="Proteomes" id="UP001458880"/>
    </source>
</evidence>
<keyword evidence="16" id="KW-1133">Transmembrane helix</keyword>
<dbReference type="InterPro" id="IPR011042">
    <property type="entry name" value="6-blade_b-propeller_TolB-like"/>
</dbReference>
<keyword evidence="8" id="KW-0896">Oogenesis</keyword>
<evidence type="ECO:0000256" key="8">
    <source>
        <dbReference type="ARBA" id="ARBA00022943"/>
    </source>
</evidence>
<dbReference type="Proteomes" id="UP001458880">
    <property type="component" value="Unassembled WGS sequence"/>
</dbReference>
<dbReference type="GO" id="GO:0017147">
    <property type="term" value="F:Wnt-protein binding"/>
    <property type="evidence" value="ECO:0007669"/>
    <property type="project" value="TreeGrafter"/>
</dbReference>
<evidence type="ECO:0000256" key="13">
    <source>
        <dbReference type="ARBA" id="ARBA00040020"/>
    </source>
</evidence>
<evidence type="ECO:0000256" key="16">
    <source>
        <dbReference type="SAM" id="Phobius"/>
    </source>
</evidence>
<evidence type="ECO:0000256" key="15">
    <source>
        <dbReference type="PROSITE-ProRule" id="PRU00461"/>
    </source>
</evidence>
<evidence type="ECO:0000256" key="5">
    <source>
        <dbReference type="ARBA" id="ARBA00022737"/>
    </source>
</evidence>
<keyword evidence="19" id="KW-0675">Receptor</keyword>
<dbReference type="SMART" id="SM00135">
    <property type="entry name" value="LY"/>
    <property type="match status" value="4"/>
</dbReference>
<gene>
    <name evidence="19" type="ORF">QE152_g38119</name>
</gene>
<dbReference type="SUPFAM" id="SSF57196">
    <property type="entry name" value="EGF/Laminin"/>
    <property type="match status" value="2"/>
</dbReference>
<feature type="disulfide bond" evidence="14">
    <location>
        <begin position="415"/>
        <end position="424"/>
    </location>
</feature>
<keyword evidence="11" id="KW-0325">Glycoprotein</keyword>
<dbReference type="GO" id="GO:0007283">
    <property type="term" value="P:spermatogenesis"/>
    <property type="evidence" value="ECO:0007669"/>
    <property type="project" value="UniProtKB-KW"/>
</dbReference>
<dbReference type="PANTHER" id="PTHR46513:SF42">
    <property type="entry name" value="PROTEIN CUEBALL"/>
    <property type="match status" value="1"/>
</dbReference>
<dbReference type="PROSITE" id="PS51120">
    <property type="entry name" value="LDLRB"/>
    <property type="match status" value="2"/>
</dbReference>
<keyword evidence="9 16" id="KW-0472">Membrane</keyword>
<organism evidence="19 20">
    <name type="scientific">Popillia japonica</name>
    <name type="common">Japanese beetle</name>
    <dbReference type="NCBI Taxonomy" id="7064"/>
    <lineage>
        <taxon>Eukaryota</taxon>
        <taxon>Metazoa</taxon>
        <taxon>Ecdysozoa</taxon>
        <taxon>Arthropoda</taxon>
        <taxon>Hexapoda</taxon>
        <taxon>Insecta</taxon>
        <taxon>Pterygota</taxon>
        <taxon>Neoptera</taxon>
        <taxon>Endopterygota</taxon>
        <taxon>Coleoptera</taxon>
        <taxon>Polyphaga</taxon>
        <taxon>Scarabaeiformia</taxon>
        <taxon>Scarabaeidae</taxon>
        <taxon>Rutelinae</taxon>
        <taxon>Popillia</taxon>
    </lineage>
</organism>
<evidence type="ECO:0000256" key="1">
    <source>
        <dbReference type="ARBA" id="ARBA00004251"/>
    </source>
</evidence>
<evidence type="ECO:0000256" key="2">
    <source>
        <dbReference type="ARBA" id="ARBA00022475"/>
    </source>
</evidence>
<evidence type="ECO:0000256" key="4">
    <source>
        <dbReference type="ARBA" id="ARBA00022729"/>
    </source>
</evidence>
<dbReference type="InterPro" id="IPR000033">
    <property type="entry name" value="LDLR_classB_rpt"/>
</dbReference>